<dbReference type="GO" id="GO:0005762">
    <property type="term" value="C:mitochondrial large ribosomal subunit"/>
    <property type="evidence" value="ECO:0007669"/>
    <property type="project" value="TreeGrafter"/>
</dbReference>
<evidence type="ECO:0000313" key="8">
    <source>
        <dbReference type="EMBL" id="CAH1791962.1"/>
    </source>
</evidence>
<evidence type="ECO:0000256" key="7">
    <source>
        <dbReference type="RuleBase" id="RU003978"/>
    </source>
</evidence>
<dbReference type="Proteomes" id="UP000749559">
    <property type="component" value="Unassembled WGS sequence"/>
</dbReference>
<dbReference type="Pfam" id="PF03946">
    <property type="entry name" value="Ribosomal_L11_N"/>
    <property type="match status" value="1"/>
</dbReference>
<evidence type="ECO:0000256" key="3">
    <source>
        <dbReference type="ARBA" id="ARBA00023274"/>
    </source>
</evidence>
<dbReference type="GO" id="GO:0006412">
    <property type="term" value="P:translation"/>
    <property type="evidence" value="ECO:0007669"/>
    <property type="project" value="InterPro"/>
</dbReference>
<keyword evidence="9" id="KW-1185">Reference proteome</keyword>
<comment type="subunit">
    <text evidence="4">Component of the mitochondrial ribosome large subunit (39S) which comprises a 16S rRNA and about 50 distinct proteins.</text>
</comment>
<evidence type="ECO:0000313" key="9">
    <source>
        <dbReference type="Proteomes" id="UP000749559"/>
    </source>
</evidence>
<accession>A0A8J1XWS9</accession>
<dbReference type="CDD" id="cd00349">
    <property type="entry name" value="Ribosomal_L11"/>
    <property type="match status" value="1"/>
</dbReference>
<dbReference type="SUPFAM" id="SSF54747">
    <property type="entry name" value="Ribosomal L11/L12e N-terminal domain"/>
    <property type="match status" value="1"/>
</dbReference>
<name>A0A8J1XWS9_OWEFU</name>
<dbReference type="GO" id="GO:0003735">
    <property type="term" value="F:structural constituent of ribosome"/>
    <property type="evidence" value="ECO:0007669"/>
    <property type="project" value="InterPro"/>
</dbReference>
<dbReference type="Gene3D" id="3.30.1550.10">
    <property type="entry name" value="Ribosomal protein L11/L12, N-terminal domain"/>
    <property type="match status" value="1"/>
</dbReference>
<organism evidence="8 9">
    <name type="scientific">Owenia fusiformis</name>
    <name type="common">Polychaete worm</name>
    <dbReference type="NCBI Taxonomy" id="6347"/>
    <lineage>
        <taxon>Eukaryota</taxon>
        <taxon>Metazoa</taxon>
        <taxon>Spiralia</taxon>
        <taxon>Lophotrochozoa</taxon>
        <taxon>Annelida</taxon>
        <taxon>Polychaeta</taxon>
        <taxon>Sedentaria</taxon>
        <taxon>Canalipalpata</taxon>
        <taxon>Sabellida</taxon>
        <taxon>Oweniida</taxon>
        <taxon>Oweniidae</taxon>
        <taxon>Owenia</taxon>
    </lineage>
</organism>
<sequence>MHCGKKPDSKMSAVRRVAKSAKKVVDKVKHGPFMALDIPAGKATPAPPLGPTLGQRGIQIAQFCKQFNEMTRTIKEGTPLPTRITVNPDKTFSIVHYQPPMSFLIKHAAGISKGARQNMQETAGWITLKHVYEIAKLKSTDPINECKPLEQICKQVILVAKHCGVKVWDKDYDPEEYAKFRVERQKVVEEQDREWEEIRNAKLLRTG</sequence>
<comment type="caution">
    <text evidence="8">The sequence shown here is derived from an EMBL/GenBank/DDBJ whole genome shotgun (WGS) entry which is preliminary data.</text>
</comment>
<dbReference type="AlphaFoldDB" id="A0A8J1XWS9"/>
<evidence type="ECO:0000256" key="2">
    <source>
        <dbReference type="ARBA" id="ARBA00022980"/>
    </source>
</evidence>
<comment type="similarity">
    <text evidence="1 7">Belongs to the universal ribosomal protein uL11 family.</text>
</comment>
<dbReference type="SUPFAM" id="SSF46906">
    <property type="entry name" value="Ribosomal protein L11, C-terminal domain"/>
    <property type="match status" value="1"/>
</dbReference>
<dbReference type="InterPro" id="IPR036796">
    <property type="entry name" value="Ribosomal_uL11_N_sf"/>
</dbReference>
<dbReference type="InterPro" id="IPR020783">
    <property type="entry name" value="Ribosomal_uL11_C"/>
</dbReference>
<dbReference type="InterPro" id="IPR006519">
    <property type="entry name" value="Ribosomal_uL11_bac-typ"/>
</dbReference>
<evidence type="ECO:0000256" key="1">
    <source>
        <dbReference type="ARBA" id="ARBA00010537"/>
    </source>
</evidence>
<dbReference type="Gene3D" id="1.10.10.250">
    <property type="entry name" value="Ribosomal protein L11, C-terminal domain"/>
    <property type="match status" value="1"/>
</dbReference>
<reference evidence="8" key="1">
    <citation type="submission" date="2022-03" db="EMBL/GenBank/DDBJ databases">
        <authorList>
            <person name="Martin C."/>
        </authorList>
    </citation>
    <scope>NUCLEOTIDE SEQUENCE</scope>
</reference>
<dbReference type="InterPro" id="IPR000911">
    <property type="entry name" value="Ribosomal_uL11"/>
</dbReference>
<protein>
    <recommendedName>
        <fullName evidence="5">Large ribosomal subunit protein uL11m</fullName>
    </recommendedName>
    <alternativeName>
        <fullName evidence="6">39S ribosomal protein L11, mitochondrial</fullName>
    </alternativeName>
</protein>
<proteinExistence type="inferred from homology"/>
<dbReference type="InterPro" id="IPR036769">
    <property type="entry name" value="Ribosomal_uL11_C_sf"/>
</dbReference>
<gene>
    <name evidence="8" type="ORF">OFUS_LOCUS16991</name>
</gene>
<dbReference type="Pfam" id="PF00298">
    <property type="entry name" value="Ribosomal_L11"/>
    <property type="match status" value="1"/>
</dbReference>
<dbReference type="NCBIfam" id="TIGR01632">
    <property type="entry name" value="L11_bact"/>
    <property type="match status" value="1"/>
</dbReference>
<evidence type="ECO:0000256" key="5">
    <source>
        <dbReference type="ARBA" id="ARBA00040104"/>
    </source>
</evidence>
<dbReference type="PANTHER" id="PTHR11661:SF1">
    <property type="entry name" value="LARGE RIBOSOMAL SUBUNIT PROTEIN UL11M"/>
    <property type="match status" value="1"/>
</dbReference>
<evidence type="ECO:0000256" key="6">
    <source>
        <dbReference type="ARBA" id="ARBA00041455"/>
    </source>
</evidence>
<dbReference type="SMART" id="SM00649">
    <property type="entry name" value="RL11"/>
    <property type="match status" value="1"/>
</dbReference>
<dbReference type="GO" id="GO:0070180">
    <property type="term" value="F:large ribosomal subunit rRNA binding"/>
    <property type="evidence" value="ECO:0007669"/>
    <property type="project" value="TreeGrafter"/>
</dbReference>
<evidence type="ECO:0000256" key="4">
    <source>
        <dbReference type="ARBA" id="ARBA00038782"/>
    </source>
</evidence>
<dbReference type="HAMAP" id="MF_00736">
    <property type="entry name" value="Ribosomal_uL11"/>
    <property type="match status" value="1"/>
</dbReference>
<dbReference type="InterPro" id="IPR020784">
    <property type="entry name" value="Ribosomal_uL11_N"/>
</dbReference>
<dbReference type="EMBL" id="CAIIXF020000008">
    <property type="protein sequence ID" value="CAH1791962.1"/>
    <property type="molecule type" value="Genomic_DNA"/>
</dbReference>
<dbReference type="PANTHER" id="PTHR11661">
    <property type="entry name" value="60S RIBOSOMAL PROTEIN L12"/>
    <property type="match status" value="1"/>
</dbReference>
<keyword evidence="2 7" id="KW-0689">Ribosomal protein</keyword>
<dbReference type="FunFam" id="1.10.10.250:FF:000003">
    <property type="entry name" value="Mitochondrial ribosomal protein L11"/>
    <property type="match status" value="1"/>
</dbReference>
<dbReference type="OrthoDB" id="1091498at2759"/>
<keyword evidence="3 7" id="KW-0687">Ribonucleoprotein</keyword>